<reference evidence="2" key="1">
    <citation type="journal article" date="2011" name="PLoS Genet.">
        <title>Genomic analysis of the necrotrophic fungal pathogens Sclerotinia sclerotiorum and Botrytis cinerea.</title>
        <authorList>
            <person name="Amselem J."/>
            <person name="Cuomo C.A."/>
            <person name="van Kan J.A."/>
            <person name="Viaud M."/>
            <person name="Benito E.P."/>
            <person name="Couloux A."/>
            <person name="Coutinho P.M."/>
            <person name="de Vries R.P."/>
            <person name="Dyer P.S."/>
            <person name="Fillinger S."/>
            <person name="Fournier E."/>
            <person name="Gout L."/>
            <person name="Hahn M."/>
            <person name="Kohn L."/>
            <person name="Lapalu N."/>
            <person name="Plummer K.M."/>
            <person name="Pradier J.M."/>
            <person name="Quevillon E."/>
            <person name="Sharon A."/>
            <person name="Simon A."/>
            <person name="ten Have A."/>
            <person name="Tudzynski B."/>
            <person name="Tudzynski P."/>
            <person name="Wincker P."/>
            <person name="Andrew M."/>
            <person name="Anthouard V."/>
            <person name="Beever R.E."/>
            <person name="Beffa R."/>
            <person name="Benoit I."/>
            <person name="Bouzid O."/>
            <person name="Brault B."/>
            <person name="Chen Z."/>
            <person name="Choquer M."/>
            <person name="Collemare J."/>
            <person name="Cotton P."/>
            <person name="Danchin E.G."/>
            <person name="Da Silva C."/>
            <person name="Gautier A."/>
            <person name="Giraud C."/>
            <person name="Giraud T."/>
            <person name="Gonzalez C."/>
            <person name="Grossetete S."/>
            <person name="Guldener U."/>
            <person name="Henrissat B."/>
            <person name="Howlett B.J."/>
            <person name="Kodira C."/>
            <person name="Kretschmer M."/>
            <person name="Lappartient A."/>
            <person name="Leroch M."/>
            <person name="Levis C."/>
            <person name="Mauceli E."/>
            <person name="Neuveglise C."/>
            <person name="Oeser B."/>
            <person name="Pearson M."/>
            <person name="Poulain J."/>
            <person name="Poussereau N."/>
            <person name="Quesneville H."/>
            <person name="Rascle C."/>
            <person name="Schumacher J."/>
            <person name="Segurens B."/>
            <person name="Sexton A."/>
            <person name="Silva E."/>
            <person name="Sirven C."/>
            <person name="Soanes D.M."/>
            <person name="Talbot N.J."/>
            <person name="Templeton M."/>
            <person name="Yandava C."/>
            <person name="Yarden O."/>
            <person name="Zeng Q."/>
            <person name="Rollins J.A."/>
            <person name="Lebrun M.H."/>
            <person name="Dickman M."/>
        </authorList>
    </citation>
    <scope>NUCLEOTIDE SEQUENCE [LARGE SCALE GENOMIC DNA]</scope>
    <source>
        <strain evidence="2">ATCC 18683 / 1980 / Ss-1</strain>
    </source>
</reference>
<dbReference type="InParanoid" id="A7E890"/>
<keyword evidence="2" id="KW-1185">Reference proteome</keyword>
<organism evidence="1 2">
    <name type="scientific">Sclerotinia sclerotiorum (strain ATCC 18683 / 1980 / Ss-1)</name>
    <name type="common">White mold</name>
    <name type="synonym">Whetzelinia sclerotiorum</name>
    <dbReference type="NCBI Taxonomy" id="665079"/>
    <lineage>
        <taxon>Eukaryota</taxon>
        <taxon>Fungi</taxon>
        <taxon>Dikarya</taxon>
        <taxon>Ascomycota</taxon>
        <taxon>Pezizomycotina</taxon>
        <taxon>Leotiomycetes</taxon>
        <taxon>Helotiales</taxon>
        <taxon>Sclerotiniaceae</taxon>
        <taxon>Sclerotinia</taxon>
    </lineage>
</organism>
<protein>
    <submittedName>
        <fullName evidence="1">Uncharacterized protein</fullName>
    </submittedName>
</protein>
<evidence type="ECO:0000313" key="1">
    <source>
        <dbReference type="EMBL" id="EDN96592.1"/>
    </source>
</evidence>
<evidence type="ECO:0000313" key="2">
    <source>
        <dbReference type="Proteomes" id="UP000001312"/>
    </source>
</evidence>
<dbReference type="RefSeq" id="XP_001597324.1">
    <property type="nucleotide sequence ID" value="XM_001597274.1"/>
</dbReference>
<dbReference type="KEGG" id="ssl:SS1G_01518"/>
<dbReference type="EMBL" id="CH476622">
    <property type="protein sequence ID" value="EDN96592.1"/>
    <property type="molecule type" value="Genomic_DNA"/>
</dbReference>
<accession>A7E890</accession>
<gene>
    <name evidence="1" type="ORF">SS1G_01518</name>
</gene>
<name>A7E890_SCLS1</name>
<dbReference type="Proteomes" id="UP000001312">
    <property type="component" value="Unassembled WGS sequence"/>
</dbReference>
<dbReference type="HOGENOM" id="CLU_2484666_0_0_1"/>
<proteinExistence type="predicted"/>
<dbReference type="AlphaFoldDB" id="A7E890"/>
<dbReference type="GeneID" id="5493981"/>
<sequence length="87" mass="10008">MSFSESSVAYKAWRSSTFDSPSFEFLCEEDIQVKENRLVEVVEDTYCLIMHVIVGHRKQLGQNVEKLGSDIYFADTSEESMEFRASV</sequence>